<evidence type="ECO:0000256" key="5">
    <source>
        <dbReference type="RuleBase" id="RU365090"/>
    </source>
</evidence>
<dbReference type="InterPro" id="IPR005110">
    <property type="entry name" value="MoeA_linker/N"/>
</dbReference>
<dbReference type="Gene3D" id="2.40.340.10">
    <property type="entry name" value="MoeA, C-terminal, domain IV"/>
    <property type="match status" value="1"/>
</dbReference>
<dbReference type="CDD" id="cd00886">
    <property type="entry name" value="MogA_MoaB"/>
    <property type="match status" value="1"/>
</dbReference>
<dbReference type="GO" id="GO:0006777">
    <property type="term" value="P:Mo-molybdopterin cofactor biosynthetic process"/>
    <property type="evidence" value="ECO:0007669"/>
    <property type="project" value="UniProtKB-UniRule"/>
</dbReference>
<comment type="similarity">
    <text evidence="5">Belongs to the MoeA family.</text>
</comment>
<accession>A0A8T0DIE1</accession>
<dbReference type="FunFam" id="3.40.980.10:FF:000001">
    <property type="entry name" value="Molybdopterin molybdenumtransferase"/>
    <property type="match status" value="1"/>
</dbReference>
<dbReference type="InterPro" id="IPR036688">
    <property type="entry name" value="MoeA_C_domain_IV_sf"/>
</dbReference>
<dbReference type="GO" id="GO:0061599">
    <property type="term" value="F:molybdopterin molybdotransferase activity"/>
    <property type="evidence" value="ECO:0007669"/>
    <property type="project" value="UniProtKB-UniRule"/>
</dbReference>
<name>A0A8T0DIE1_9TREM</name>
<evidence type="ECO:0000313" key="7">
    <source>
        <dbReference type="EMBL" id="KAF8567096.1"/>
    </source>
</evidence>
<gene>
    <name evidence="7" type="ORF">P879_03507</name>
</gene>
<dbReference type="SUPFAM" id="SSF63882">
    <property type="entry name" value="MoeA N-terminal region -like"/>
    <property type="match status" value="1"/>
</dbReference>
<evidence type="ECO:0000256" key="1">
    <source>
        <dbReference type="ARBA" id="ARBA00005046"/>
    </source>
</evidence>
<dbReference type="AlphaFoldDB" id="A0A8T0DIE1"/>
<comment type="catalytic activity">
    <reaction evidence="5">
        <text>adenylyl-molybdopterin + molybdate = Mo-molybdopterin + AMP + H(+)</text>
        <dbReference type="Rhea" id="RHEA:35047"/>
        <dbReference type="ChEBI" id="CHEBI:15378"/>
        <dbReference type="ChEBI" id="CHEBI:36264"/>
        <dbReference type="ChEBI" id="CHEBI:62727"/>
        <dbReference type="ChEBI" id="CHEBI:71302"/>
        <dbReference type="ChEBI" id="CHEBI:456215"/>
    </reaction>
</comment>
<dbReference type="EMBL" id="JTDF01004206">
    <property type="protein sequence ID" value="KAF8567096.1"/>
    <property type="molecule type" value="Genomic_DNA"/>
</dbReference>
<dbReference type="GO" id="GO:0061598">
    <property type="term" value="F:molybdopterin adenylyltransferase activity"/>
    <property type="evidence" value="ECO:0007669"/>
    <property type="project" value="UniProtKB-UniRule"/>
</dbReference>
<comment type="cofactor">
    <cofactor evidence="5">
        <name>Mg(2+)</name>
        <dbReference type="ChEBI" id="CHEBI:18420"/>
    </cofactor>
</comment>
<dbReference type="InterPro" id="IPR038987">
    <property type="entry name" value="MoeA-like"/>
</dbReference>
<evidence type="ECO:0000313" key="8">
    <source>
        <dbReference type="Proteomes" id="UP000699462"/>
    </source>
</evidence>
<keyword evidence="5" id="KW-0479">Metal-binding</keyword>
<dbReference type="PROSITE" id="PS01078">
    <property type="entry name" value="MOCF_BIOSYNTHESIS_1"/>
    <property type="match status" value="1"/>
</dbReference>
<evidence type="ECO:0000256" key="4">
    <source>
        <dbReference type="ARBA" id="ARBA00023150"/>
    </source>
</evidence>
<dbReference type="Pfam" id="PF03453">
    <property type="entry name" value="MoeA_N"/>
    <property type="match status" value="1"/>
</dbReference>
<sequence length="688" mass="73895">MEENNTPISMKTDHTDRSAVRFGVLTVSDTCFSNPSQDISGPTAVDLFRQHGFTITLQNWVPDDSLRIAAVLSNWIGSTQVDVIVTIGGTGITARDVTTETVLRLLHDGRRLSGLEHALYAVSFRHTPMAALSRLVAGVISSVLVVTLPGSPKAVSECVPVLYPIVKHAVDQIKGLSTGHNGGDLNTVAVPVRSYTNTNSEMRCVADRPRESPFPMVSVKEAQAKIFGMGSSMLAGLQVEAVFYQNALGRVLGCSLKSQVCIPPYDASVMDGYAVRFSDQSRTLRVLGALRAGDSMSTDHLVVSTGTCVRVNTGGPLPLGADAVVPVEHTRLVSRYCASSADPSVEESVIEVSSPPTHSGQFIRPAGSDLTTEDVFKRGFRLNPANLGVLAGAGLLTPFSTSETSRFLMDNQHEVLPPAVMSILSQGGYLPCIKQPCIGILSTGNELVDGLGSPGPLSILDSNRPVLMSLLRKHGFVNLLDLGIARDHEGALELALRHAFDRCDIVVATGGMSMGEQDLVASVLTDRFGAVMHFSRVCMKPGKPTKFASVPHQNSLNPNRSVLVFCLPGNPVSVFVTAHLFVLPLLRLLELRPQMEWSFPSIRVRLLHAVSLGDRPDYRRARLIWRAAPNEVVSPLLPCASCDHLGSQVSSRLMSCSDSDLLLVLPEATSSLFELPADSVVDAIWIGT</sequence>
<dbReference type="GO" id="GO:0005829">
    <property type="term" value="C:cytosol"/>
    <property type="evidence" value="ECO:0007669"/>
    <property type="project" value="TreeGrafter"/>
</dbReference>
<dbReference type="Gene3D" id="2.170.190.11">
    <property type="entry name" value="Molybdopterin biosynthesis moea protein, domain 3"/>
    <property type="match status" value="1"/>
</dbReference>
<comment type="caution">
    <text evidence="7">The sequence shown here is derived from an EMBL/GenBank/DDBJ whole genome shotgun (WGS) entry which is preliminary data.</text>
</comment>
<dbReference type="Pfam" id="PF00994">
    <property type="entry name" value="MoCF_biosynth"/>
    <property type="match status" value="2"/>
</dbReference>
<dbReference type="PANTHER" id="PTHR10192">
    <property type="entry name" value="MOLYBDOPTERIN BIOSYNTHESIS PROTEIN"/>
    <property type="match status" value="1"/>
</dbReference>
<feature type="domain" description="MoaB/Mog" evidence="6">
    <location>
        <begin position="23"/>
        <end position="169"/>
    </location>
</feature>
<feature type="domain" description="MoaB/Mog" evidence="6">
    <location>
        <begin position="439"/>
        <end position="588"/>
    </location>
</feature>
<keyword evidence="5" id="KW-0808">Transferase</keyword>
<dbReference type="FunFam" id="2.170.190.11:FF:000001">
    <property type="entry name" value="Molybdopterin molybdenumtransferase"/>
    <property type="match status" value="1"/>
</dbReference>
<reference evidence="7 8" key="1">
    <citation type="submission" date="2019-07" db="EMBL/GenBank/DDBJ databases">
        <title>Annotation for the trematode Paragonimus westermani.</title>
        <authorList>
            <person name="Choi Y.-J."/>
        </authorList>
    </citation>
    <scope>NUCLEOTIDE SEQUENCE [LARGE SCALE GENOMIC DNA]</scope>
    <source>
        <strain evidence="7">180907_Pwestermani</strain>
    </source>
</reference>
<evidence type="ECO:0000256" key="2">
    <source>
        <dbReference type="ARBA" id="ARBA00007589"/>
    </source>
</evidence>
<dbReference type="SUPFAM" id="SSF63867">
    <property type="entry name" value="MoeA C-terminal domain-like"/>
    <property type="match status" value="1"/>
</dbReference>
<comment type="similarity">
    <text evidence="3">In the C-terminal section; belongs to the MoeA family.</text>
</comment>
<evidence type="ECO:0000259" key="6">
    <source>
        <dbReference type="SMART" id="SM00852"/>
    </source>
</evidence>
<keyword evidence="5" id="KW-0500">Molybdenum</keyword>
<comment type="function">
    <text evidence="5">Catalyzes two steps in the biosynthesis of the molybdenum cofactor. In the first step, molybdopterin is adenylated. Subsequently, molybdate is inserted into adenylated molybdopterin and AMP is released.</text>
</comment>
<protein>
    <recommendedName>
        <fullName evidence="6">MoaB/Mog domain-containing protein</fullName>
    </recommendedName>
</protein>
<keyword evidence="4 5" id="KW-0501">Molybdenum cofactor biosynthesis</keyword>
<dbReference type="GO" id="GO:0046872">
    <property type="term" value="F:metal ion binding"/>
    <property type="evidence" value="ECO:0007669"/>
    <property type="project" value="UniProtKB-UniRule"/>
</dbReference>
<comment type="catalytic activity">
    <reaction evidence="5">
        <text>molybdopterin + ATP + H(+) = adenylyl-molybdopterin + diphosphate</text>
        <dbReference type="Rhea" id="RHEA:31331"/>
        <dbReference type="ChEBI" id="CHEBI:15378"/>
        <dbReference type="ChEBI" id="CHEBI:30616"/>
        <dbReference type="ChEBI" id="CHEBI:33019"/>
        <dbReference type="ChEBI" id="CHEBI:58698"/>
        <dbReference type="ChEBI" id="CHEBI:62727"/>
    </reaction>
</comment>
<comment type="similarity">
    <text evidence="2">In the N-terminal section; belongs to the MoaB/Mog family.</text>
</comment>
<organism evidence="7 8">
    <name type="scientific">Paragonimus westermani</name>
    <dbReference type="NCBI Taxonomy" id="34504"/>
    <lineage>
        <taxon>Eukaryota</taxon>
        <taxon>Metazoa</taxon>
        <taxon>Spiralia</taxon>
        <taxon>Lophotrochozoa</taxon>
        <taxon>Platyhelminthes</taxon>
        <taxon>Trematoda</taxon>
        <taxon>Digenea</taxon>
        <taxon>Plagiorchiida</taxon>
        <taxon>Troglotremata</taxon>
        <taxon>Troglotrematidae</taxon>
        <taxon>Paragonimus</taxon>
    </lineage>
</organism>
<dbReference type="InterPro" id="IPR036135">
    <property type="entry name" value="MoeA_linker/N_sf"/>
</dbReference>
<dbReference type="PROSITE" id="PS01079">
    <property type="entry name" value="MOCF_BIOSYNTHESIS_2"/>
    <property type="match status" value="1"/>
</dbReference>
<keyword evidence="8" id="KW-1185">Reference proteome</keyword>
<dbReference type="SUPFAM" id="SSF53218">
    <property type="entry name" value="Molybdenum cofactor biosynthesis proteins"/>
    <property type="match status" value="2"/>
</dbReference>
<dbReference type="InterPro" id="IPR036425">
    <property type="entry name" value="MoaB/Mog-like_dom_sf"/>
</dbReference>
<proteinExistence type="inferred from homology"/>
<dbReference type="Gene3D" id="3.40.980.10">
    <property type="entry name" value="MoaB/Mog-like domain"/>
    <property type="match status" value="2"/>
</dbReference>
<dbReference type="Proteomes" id="UP000699462">
    <property type="component" value="Unassembled WGS sequence"/>
</dbReference>
<dbReference type="Gene3D" id="3.90.105.10">
    <property type="entry name" value="Molybdopterin biosynthesis moea protein, domain 2"/>
    <property type="match status" value="1"/>
</dbReference>
<dbReference type="CDD" id="cd00887">
    <property type="entry name" value="MoeA"/>
    <property type="match status" value="1"/>
</dbReference>
<dbReference type="InterPro" id="IPR001453">
    <property type="entry name" value="MoaB/Mog_dom"/>
</dbReference>
<dbReference type="NCBIfam" id="TIGR00177">
    <property type="entry name" value="molyb_syn"/>
    <property type="match status" value="1"/>
</dbReference>
<evidence type="ECO:0000256" key="3">
    <source>
        <dbReference type="ARBA" id="ARBA00008339"/>
    </source>
</evidence>
<dbReference type="OrthoDB" id="4349954at2759"/>
<comment type="pathway">
    <text evidence="1 5">Cofactor biosynthesis; molybdopterin biosynthesis.</text>
</comment>
<keyword evidence="5" id="KW-0460">Magnesium</keyword>
<dbReference type="PANTHER" id="PTHR10192:SF5">
    <property type="entry name" value="GEPHYRIN"/>
    <property type="match status" value="1"/>
</dbReference>
<dbReference type="GO" id="GO:0005524">
    <property type="term" value="F:ATP binding"/>
    <property type="evidence" value="ECO:0007669"/>
    <property type="project" value="UniProtKB-UniRule"/>
</dbReference>
<dbReference type="SMART" id="SM00852">
    <property type="entry name" value="MoCF_biosynth"/>
    <property type="match status" value="2"/>
</dbReference>
<dbReference type="InterPro" id="IPR008284">
    <property type="entry name" value="MoCF_biosynth_CS"/>
</dbReference>